<keyword evidence="2" id="KW-1185">Reference proteome</keyword>
<dbReference type="InterPro" id="IPR011856">
    <property type="entry name" value="tRNA_endonuc-like_dom_sf"/>
</dbReference>
<name>A0ABT3LBP0_9CYAN</name>
<comment type="caution">
    <text evidence="1">The sequence shown here is derived from an EMBL/GenBank/DDBJ whole genome shotgun (WGS) entry which is preliminary data.</text>
</comment>
<gene>
    <name evidence="1" type="ORF">K4A83_22100</name>
</gene>
<feature type="non-terminal residue" evidence="1">
    <location>
        <position position="1"/>
    </location>
</feature>
<dbReference type="InterPro" id="IPR029060">
    <property type="entry name" value="PIN-like_dom_sf"/>
</dbReference>
<dbReference type="Proteomes" id="UP001526426">
    <property type="component" value="Unassembled WGS sequence"/>
</dbReference>
<dbReference type="InterPro" id="IPR011335">
    <property type="entry name" value="Restrct_endonuc-II-like"/>
</dbReference>
<evidence type="ECO:0008006" key="3">
    <source>
        <dbReference type="Google" id="ProtNLM"/>
    </source>
</evidence>
<proteinExistence type="predicted"/>
<dbReference type="SUPFAM" id="SSF52980">
    <property type="entry name" value="Restriction endonuclease-like"/>
    <property type="match status" value="1"/>
</dbReference>
<protein>
    <recommendedName>
        <fullName evidence="3">Fatty-acid synthase</fullName>
    </recommendedName>
</protein>
<evidence type="ECO:0000313" key="1">
    <source>
        <dbReference type="EMBL" id="MCW6038923.1"/>
    </source>
</evidence>
<dbReference type="Gene3D" id="3.40.1350.10">
    <property type="match status" value="1"/>
</dbReference>
<dbReference type="EMBL" id="JAIHOM010000208">
    <property type="protein sequence ID" value="MCW6038923.1"/>
    <property type="molecule type" value="Genomic_DNA"/>
</dbReference>
<reference evidence="1 2" key="1">
    <citation type="submission" date="2021-08" db="EMBL/GenBank/DDBJ databases">
        <title>Draft genome sequence of Spirulina subsalsa with high tolerance to salinity and hype-accumulation of phycocyanin.</title>
        <authorList>
            <person name="Pei H."/>
            <person name="Jiang L."/>
        </authorList>
    </citation>
    <scope>NUCLEOTIDE SEQUENCE [LARGE SCALE GENOMIC DNA]</scope>
    <source>
        <strain evidence="1 2">FACHB-351</strain>
    </source>
</reference>
<evidence type="ECO:0000313" key="2">
    <source>
        <dbReference type="Proteomes" id="UP001526426"/>
    </source>
</evidence>
<dbReference type="Pfam" id="PF08814">
    <property type="entry name" value="XisH"/>
    <property type="match status" value="1"/>
</dbReference>
<accession>A0ABT3LBP0</accession>
<dbReference type="InterPro" id="IPR014919">
    <property type="entry name" value="XisH"/>
</dbReference>
<organism evidence="1 2">
    <name type="scientific">Spirulina subsalsa FACHB-351</name>
    <dbReference type="NCBI Taxonomy" id="234711"/>
    <lineage>
        <taxon>Bacteria</taxon>
        <taxon>Bacillati</taxon>
        <taxon>Cyanobacteriota</taxon>
        <taxon>Cyanophyceae</taxon>
        <taxon>Spirulinales</taxon>
        <taxon>Spirulinaceae</taxon>
        <taxon>Spirulina</taxon>
    </lineage>
</organism>
<sequence>DAAAGWFAAERARLTTLGRMPSYPDGQIAAIAQVNHLILVTRTVYADLGAEKIIAAQKLSQKIAVEIKVFRTPSPVTELERAIGQYYLYLTFITKQDPDRALFLAIPERIYQNFFQRPSIELFVKERQISFFVFNPEQEEIIKWITH</sequence>
<dbReference type="SUPFAM" id="SSF88723">
    <property type="entry name" value="PIN domain-like"/>
    <property type="match status" value="1"/>
</dbReference>